<dbReference type="SUPFAM" id="SSF48179">
    <property type="entry name" value="6-phosphogluconate dehydrogenase C-terminal domain-like"/>
    <property type="match status" value="1"/>
</dbReference>
<feature type="domain" description="3-hydroxyacyl-CoA dehydrogenase NAD binding" evidence="5">
    <location>
        <begin position="9"/>
        <end position="183"/>
    </location>
</feature>
<keyword evidence="7" id="KW-1185">Reference proteome</keyword>
<comment type="similarity">
    <text evidence="1">Belongs to the 3-hydroxyacyl-CoA dehydrogenase family.</text>
</comment>
<evidence type="ECO:0000259" key="4">
    <source>
        <dbReference type="Pfam" id="PF00725"/>
    </source>
</evidence>
<accession>A0A3N1NSP7</accession>
<dbReference type="Pfam" id="PF00725">
    <property type="entry name" value="3HCDH"/>
    <property type="match status" value="1"/>
</dbReference>
<gene>
    <name evidence="6" type="ORF">EDC28_11345</name>
</gene>
<dbReference type="STRING" id="584787.GCA_001247655_03310"/>
<dbReference type="Pfam" id="PF02737">
    <property type="entry name" value="3HCDH_N"/>
    <property type="match status" value="1"/>
</dbReference>
<organism evidence="6 7">
    <name type="scientific">Gallaecimonas pentaromativorans</name>
    <dbReference type="NCBI Taxonomy" id="584787"/>
    <lineage>
        <taxon>Bacteria</taxon>
        <taxon>Pseudomonadati</taxon>
        <taxon>Pseudomonadota</taxon>
        <taxon>Gammaproteobacteria</taxon>
        <taxon>Enterobacterales</taxon>
        <taxon>Gallaecimonadaceae</taxon>
        <taxon>Gallaecimonas</taxon>
    </lineage>
</organism>
<dbReference type="EMBL" id="RJUL01000013">
    <property type="protein sequence ID" value="ROQ18929.1"/>
    <property type="molecule type" value="Genomic_DNA"/>
</dbReference>
<dbReference type="GO" id="GO:0050104">
    <property type="term" value="F:L-gulonate 3-dehydrogenase activity"/>
    <property type="evidence" value="ECO:0007669"/>
    <property type="project" value="TreeGrafter"/>
</dbReference>
<evidence type="ECO:0000259" key="5">
    <source>
        <dbReference type="Pfam" id="PF02737"/>
    </source>
</evidence>
<dbReference type="InterPro" id="IPR036291">
    <property type="entry name" value="NAD(P)-bd_dom_sf"/>
</dbReference>
<dbReference type="InterPro" id="IPR013328">
    <property type="entry name" value="6PGD_dom2"/>
</dbReference>
<keyword evidence="3" id="KW-1133">Transmembrane helix</keyword>
<evidence type="ECO:0000256" key="2">
    <source>
        <dbReference type="ARBA" id="ARBA00023002"/>
    </source>
</evidence>
<dbReference type="InterPro" id="IPR008927">
    <property type="entry name" value="6-PGluconate_DH-like_C_sf"/>
</dbReference>
<dbReference type="GO" id="GO:0006631">
    <property type="term" value="P:fatty acid metabolic process"/>
    <property type="evidence" value="ECO:0007669"/>
    <property type="project" value="InterPro"/>
</dbReference>
<sequence>MDFKENGLVAVIGAGVIGLSWAALFAARGHRVRLFDPRADLYSHMARYLPVFIPQVPGIHEDPGIIMDRITATGDLKAAVEHADFIQESGPEQASFKQHLWQQIEEAAPIDALLLSSSSGIVASEQGALMKAPERLIIGHPFNPPHILPLVEVCSDDRTPSVYLDRVMGFYKKLGKVPVKLNKEVPGFVANRLQMALASEAIRLVDAGVVSVRDLDAIVTNSLGIRWASIGPLKALHLAGSQGGLSGFLQHIGVGLADHIGQKAMFTQELVSRIGDQAEAAYPFDEFDEYRRWRDRRQMVIIEDHERHPER</sequence>
<feature type="transmembrane region" description="Helical" evidence="3">
    <location>
        <begin position="6"/>
        <end position="27"/>
    </location>
</feature>
<dbReference type="Proteomes" id="UP000268033">
    <property type="component" value="Unassembled WGS sequence"/>
</dbReference>
<name>A0A3N1NSP7_9GAMM</name>
<dbReference type="RefSeq" id="WP_050658791.1">
    <property type="nucleotide sequence ID" value="NZ_JBLXEP010000019.1"/>
</dbReference>
<evidence type="ECO:0000256" key="3">
    <source>
        <dbReference type="SAM" id="Phobius"/>
    </source>
</evidence>
<dbReference type="PANTHER" id="PTHR48075">
    <property type="entry name" value="3-HYDROXYACYL-COA DEHYDROGENASE FAMILY PROTEIN"/>
    <property type="match status" value="1"/>
</dbReference>
<dbReference type="SUPFAM" id="SSF51735">
    <property type="entry name" value="NAD(P)-binding Rossmann-fold domains"/>
    <property type="match status" value="1"/>
</dbReference>
<dbReference type="InterPro" id="IPR006176">
    <property type="entry name" value="3-OHacyl-CoA_DH_NAD-bd"/>
</dbReference>
<comment type="caution">
    <text evidence="6">The sequence shown here is derived from an EMBL/GenBank/DDBJ whole genome shotgun (WGS) entry which is preliminary data.</text>
</comment>
<protein>
    <submittedName>
        <fullName evidence="6">Ketoreductase RED1</fullName>
    </submittedName>
</protein>
<dbReference type="Gene3D" id="1.10.1040.10">
    <property type="entry name" value="N-(1-d-carboxylethyl)-l-norvaline Dehydrogenase, domain 2"/>
    <property type="match status" value="1"/>
</dbReference>
<evidence type="ECO:0000256" key="1">
    <source>
        <dbReference type="ARBA" id="ARBA00009463"/>
    </source>
</evidence>
<feature type="domain" description="3-hydroxyacyl-CoA dehydrogenase C-terminal" evidence="4">
    <location>
        <begin position="187"/>
        <end position="246"/>
    </location>
</feature>
<dbReference type="GO" id="GO:0070403">
    <property type="term" value="F:NAD+ binding"/>
    <property type="evidence" value="ECO:0007669"/>
    <property type="project" value="InterPro"/>
</dbReference>
<proteinExistence type="inferred from homology"/>
<keyword evidence="3" id="KW-0812">Transmembrane</keyword>
<dbReference type="AlphaFoldDB" id="A0A3N1NSP7"/>
<dbReference type="InterPro" id="IPR006108">
    <property type="entry name" value="3HC_DH_C"/>
</dbReference>
<dbReference type="PANTHER" id="PTHR48075:SF1">
    <property type="entry name" value="LAMBDA-CRYSTALLIN HOMOLOG"/>
    <property type="match status" value="1"/>
</dbReference>
<keyword evidence="2" id="KW-0560">Oxidoreductase</keyword>
<dbReference type="Gene3D" id="3.40.50.720">
    <property type="entry name" value="NAD(P)-binding Rossmann-like Domain"/>
    <property type="match status" value="1"/>
</dbReference>
<evidence type="ECO:0000313" key="6">
    <source>
        <dbReference type="EMBL" id="ROQ18929.1"/>
    </source>
</evidence>
<evidence type="ECO:0000313" key="7">
    <source>
        <dbReference type="Proteomes" id="UP000268033"/>
    </source>
</evidence>
<dbReference type="OrthoDB" id="9803287at2"/>
<reference evidence="6 7" key="1">
    <citation type="submission" date="2018-11" db="EMBL/GenBank/DDBJ databases">
        <title>Genomic Encyclopedia of Type Strains, Phase IV (KMG-IV): sequencing the most valuable type-strain genomes for metagenomic binning, comparative biology and taxonomic classification.</title>
        <authorList>
            <person name="Goeker M."/>
        </authorList>
    </citation>
    <scope>NUCLEOTIDE SEQUENCE [LARGE SCALE GENOMIC DNA]</scope>
    <source>
        <strain evidence="6 7">DSM 21945</strain>
    </source>
</reference>
<keyword evidence="3" id="KW-0472">Membrane</keyword>